<dbReference type="PANTHER" id="PTHR37017">
    <property type="entry name" value="AB HYDROLASE-1 DOMAIN-CONTAINING PROTEIN-RELATED"/>
    <property type="match status" value="1"/>
</dbReference>
<evidence type="ECO:0000313" key="4">
    <source>
        <dbReference type="Proteomes" id="UP000053413"/>
    </source>
</evidence>
<evidence type="ECO:0000313" key="3">
    <source>
        <dbReference type="EMBL" id="KUL47554.1"/>
    </source>
</evidence>
<keyword evidence="3" id="KW-0378">Hydrolase</keyword>
<reference evidence="4" key="1">
    <citation type="submission" date="2015-10" db="EMBL/GenBank/DDBJ databases">
        <authorList>
            <person name="Ju K.-S."/>
            <person name="Doroghazi J.R."/>
            <person name="Metcalf W.W."/>
        </authorList>
    </citation>
    <scope>NUCLEOTIDE SEQUENCE [LARGE SCALE GENOMIC DNA]</scope>
    <source>
        <strain evidence="4">NRRL F-8817</strain>
    </source>
</reference>
<dbReference type="GO" id="GO:0016787">
    <property type="term" value="F:hydrolase activity"/>
    <property type="evidence" value="ECO:0007669"/>
    <property type="project" value="UniProtKB-KW"/>
</dbReference>
<dbReference type="PANTHER" id="PTHR37017:SF11">
    <property type="entry name" value="ESTERASE_LIPASE_THIOESTERASE DOMAIN-CONTAINING PROTEIN"/>
    <property type="match status" value="1"/>
</dbReference>
<keyword evidence="1" id="KW-0732">Signal</keyword>
<evidence type="ECO:0000259" key="2">
    <source>
        <dbReference type="Pfam" id="PF12697"/>
    </source>
</evidence>
<feature type="signal peptide" evidence="1">
    <location>
        <begin position="1"/>
        <end position="29"/>
    </location>
</feature>
<proteinExistence type="predicted"/>
<protein>
    <submittedName>
        <fullName evidence="3">Alpha/beta hydrolase</fullName>
    </submittedName>
</protein>
<organism evidence="3 4">
    <name type="scientific">Streptomyces violaceusniger</name>
    <dbReference type="NCBI Taxonomy" id="68280"/>
    <lineage>
        <taxon>Bacteria</taxon>
        <taxon>Bacillati</taxon>
        <taxon>Actinomycetota</taxon>
        <taxon>Actinomycetes</taxon>
        <taxon>Kitasatosporales</taxon>
        <taxon>Streptomycetaceae</taxon>
        <taxon>Streptomyces</taxon>
        <taxon>Streptomyces violaceusniger group</taxon>
    </lineage>
</organism>
<dbReference type="InterPro" id="IPR029058">
    <property type="entry name" value="AB_hydrolase_fold"/>
</dbReference>
<feature type="domain" description="AB hydrolase-1" evidence="2">
    <location>
        <begin position="54"/>
        <end position="276"/>
    </location>
</feature>
<dbReference type="Proteomes" id="UP000053413">
    <property type="component" value="Unassembled WGS sequence"/>
</dbReference>
<evidence type="ECO:0000256" key="1">
    <source>
        <dbReference type="SAM" id="SignalP"/>
    </source>
</evidence>
<dbReference type="InterPro" id="IPR000073">
    <property type="entry name" value="AB_hydrolase_1"/>
</dbReference>
<gene>
    <name evidence="3" type="ORF">ADL28_32290</name>
</gene>
<dbReference type="AlphaFoldDB" id="A0A0X3VSF8"/>
<accession>A0A0X3VSF8</accession>
<dbReference type="EMBL" id="LLZJ01000385">
    <property type="protein sequence ID" value="KUL47554.1"/>
    <property type="molecule type" value="Genomic_DNA"/>
</dbReference>
<sequence>MVSINGGRKRLVTGVFSTVAAGAAFGAFALSGTADGATRTAEAADTGKHPKPTIVLEHGAFADGSSWNGVLADLRVDGYPVVAAANPLRGPASDAAALRTVLDHVKGPKILVGHSYGGNVISEAATNDPEVKALVYVAAFLPAPGETALELTTKYPGSTLPDALDPVTYQQADGSTATDLYIRQDKFRHQFAADVPARQAALMAAEQRPIAQAALEEKATSAAWKTKPSWDIVTTQDLNIPAAVQRFMAKRAHAHITEVAASHSVAVSHPHLVADVIEKAARATVR</sequence>
<comment type="caution">
    <text evidence="3">The sequence shown here is derived from an EMBL/GenBank/DDBJ whole genome shotgun (WGS) entry which is preliminary data.</text>
</comment>
<dbReference type="OrthoDB" id="9814966at2"/>
<dbReference type="Pfam" id="PF12697">
    <property type="entry name" value="Abhydrolase_6"/>
    <property type="match status" value="1"/>
</dbReference>
<dbReference type="InterPro" id="IPR052897">
    <property type="entry name" value="Sec-Metab_Biosynth_Hydrolase"/>
</dbReference>
<dbReference type="GeneID" id="97436967"/>
<name>A0A0X3VSF8_STRVO</name>
<dbReference type="Gene3D" id="3.40.50.1820">
    <property type="entry name" value="alpha/beta hydrolase"/>
    <property type="match status" value="1"/>
</dbReference>
<dbReference type="RefSeq" id="WP_059147319.1">
    <property type="nucleotide sequence ID" value="NZ_LLZJ01000385.1"/>
</dbReference>
<dbReference type="SUPFAM" id="SSF53474">
    <property type="entry name" value="alpha/beta-Hydrolases"/>
    <property type="match status" value="1"/>
</dbReference>
<feature type="chain" id="PRO_5039514846" evidence="1">
    <location>
        <begin position="30"/>
        <end position="286"/>
    </location>
</feature>